<accession>A0A1G7RW77</accession>
<protein>
    <submittedName>
        <fullName evidence="2">Fimbrillin-like</fullName>
    </submittedName>
</protein>
<dbReference type="EMBL" id="FNIW01000020">
    <property type="protein sequence ID" value="SDO44129.1"/>
    <property type="molecule type" value="Genomic_DNA"/>
</dbReference>
<sequence>MKRRMTIYDNLLWTVLLLMIWCVSSCSDDNEPMDGDTLQLLSYSREFEDVTRSATVPAGYQLYSVQHPEVAEEGHAICTYLTVAPQEASLRRFVYETDHWHSNAIVKDGVDYYIYGYLPMNAVEDVGISPFQDDYSLGATLHLSGIDFFSNKDISLIVGVKGTESVDANVEVKTGNFLYQAKGRNQNHVYLLFDHLYSALRFSIRVDQNYAEMRKIHIKSIVLTSSATSKVNADIVMKPGATPINSITYTPTDEAKGEYTLLDTEHELTTTYETLGVPTYFASGASMNLKLQCLYDVYDRKNNLVRKDCTSENKLQDVLQTIKRGERRTIKLTVKPTFIYVLSDPDLDSPTVVTE</sequence>
<dbReference type="EMBL" id="FNCQ01000001">
    <property type="protein sequence ID" value="SDG15018.1"/>
    <property type="molecule type" value="Genomic_DNA"/>
</dbReference>
<evidence type="ECO:0000313" key="4">
    <source>
        <dbReference type="Proteomes" id="UP000199134"/>
    </source>
</evidence>
<dbReference type="RefSeq" id="WP_091813557.1">
    <property type="nucleotide sequence ID" value="NZ_FNCQ01000001.1"/>
</dbReference>
<evidence type="ECO:0000313" key="2">
    <source>
        <dbReference type="EMBL" id="SDO44129.1"/>
    </source>
</evidence>
<dbReference type="AlphaFoldDB" id="A0A1H0JL24"/>
<dbReference type="OrthoDB" id="10007455at2"/>
<proteinExistence type="predicted"/>
<reference evidence="2 3" key="2">
    <citation type="submission" date="2016-10" db="EMBL/GenBank/DDBJ databases">
        <authorList>
            <person name="Varghese N."/>
            <person name="Submissions S."/>
        </authorList>
    </citation>
    <scope>NUCLEOTIDE SEQUENCE</scope>
    <source>
        <strain evidence="2">BP1-145</strain>
        <strain evidence="3">BP1-148</strain>
    </source>
</reference>
<dbReference type="Proteomes" id="UP000199134">
    <property type="component" value="Unassembled WGS sequence"/>
</dbReference>
<evidence type="ECO:0000313" key="1">
    <source>
        <dbReference type="EMBL" id="SDG15018.1"/>
    </source>
</evidence>
<organism evidence="2 4">
    <name type="scientific">Prevotella communis</name>
    <dbReference type="NCBI Taxonomy" id="2913614"/>
    <lineage>
        <taxon>Bacteria</taxon>
        <taxon>Pseudomonadati</taxon>
        <taxon>Bacteroidota</taxon>
        <taxon>Bacteroidia</taxon>
        <taxon>Bacteroidales</taxon>
        <taxon>Prevotellaceae</taxon>
        <taxon>Prevotella</taxon>
    </lineage>
</organism>
<evidence type="ECO:0000313" key="3">
    <source>
        <dbReference type="Proteomes" id="UP000198779"/>
    </source>
</evidence>
<name>A0A1H0JL24_9BACT</name>
<dbReference type="Proteomes" id="UP000198779">
    <property type="component" value="Unassembled WGS sequence"/>
</dbReference>
<dbReference type="STRING" id="645274.SAMN04487901_101118"/>
<gene>
    <name evidence="2" type="ORF">SAMN04487900_12023</name>
    <name evidence="1" type="ORF">SAMN04487901_101118</name>
</gene>
<keyword evidence="3" id="KW-1185">Reference proteome</keyword>
<accession>A0A1H0JL24</accession>
<reference evidence="1 4" key="1">
    <citation type="submission" date="2016-10" db="EMBL/GenBank/DDBJ databases">
        <authorList>
            <person name="de Groot N.N."/>
        </authorList>
    </citation>
    <scope>NUCLEOTIDE SEQUENCE [LARGE SCALE GENOMIC DNA]</scope>
    <source>
        <strain evidence="4">BP1-145</strain>
        <strain evidence="1">BP1-148</strain>
    </source>
</reference>